<dbReference type="Gene3D" id="1.25.10.10">
    <property type="entry name" value="Leucine-rich Repeat Variant"/>
    <property type="match status" value="1"/>
</dbReference>
<keyword evidence="1" id="KW-0004">4Fe-4S</keyword>
<dbReference type="Proteomes" id="UP000190285">
    <property type="component" value="Unassembled WGS sequence"/>
</dbReference>
<protein>
    <submittedName>
        <fullName evidence="10">Epoxyqueuosine reductase</fullName>
    </submittedName>
</protein>
<dbReference type="NCBIfam" id="TIGR00276">
    <property type="entry name" value="tRNA epoxyqueuosine(34) reductase QueG"/>
    <property type="match status" value="1"/>
</dbReference>
<dbReference type="InterPro" id="IPR016024">
    <property type="entry name" value="ARM-type_fold"/>
</dbReference>
<evidence type="ECO:0000256" key="7">
    <source>
        <dbReference type="ARBA" id="ARBA00023004"/>
    </source>
</evidence>
<dbReference type="STRING" id="36842.SAMN02194393_02911"/>
<keyword evidence="11" id="KW-1185">Reference proteome</keyword>
<keyword evidence="5" id="KW-0671">Queuosine biosynthesis</keyword>
<dbReference type="SUPFAM" id="SSF48371">
    <property type="entry name" value="ARM repeat"/>
    <property type="match status" value="1"/>
</dbReference>
<dbReference type="GO" id="GO:0046872">
    <property type="term" value="F:metal ion binding"/>
    <property type="evidence" value="ECO:0007669"/>
    <property type="project" value="UniProtKB-KW"/>
</dbReference>
<dbReference type="Pfam" id="PF08331">
    <property type="entry name" value="QueG_DUF1730"/>
    <property type="match status" value="1"/>
</dbReference>
<dbReference type="PROSITE" id="PS00198">
    <property type="entry name" value="4FE4S_FER_1"/>
    <property type="match status" value="1"/>
</dbReference>
<dbReference type="GO" id="GO:0051539">
    <property type="term" value="F:4 iron, 4 sulfur cluster binding"/>
    <property type="evidence" value="ECO:0007669"/>
    <property type="project" value="UniProtKB-KW"/>
</dbReference>
<evidence type="ECO:0000313" key="11">
    <source>
        <dbReference type="Proteomes" id="UP000190285"/>
    </source>
</evidence>
<dbReference type="SUPFAM" id="SSF54862">
    <property type="entry name" value="4Fe-4S ferredoxins"/>
    <property type="match status" value="1"/>
</dbReference>
<keyword evidence="6" id="KW-0560">Oxidoreductase</keyword>
<dbReference type="InterPro" id="IPR013542">
    <property type="entry name" value="QueG_DUF1730"/>
</dbReference>
<evidence type="ECO:0000256" key="3">
    <source>
        <dbReference type="ARBA" id="ARBA00022694"/>
    </source>
</evidence>
<keyword evidence="3" id="KW-0819">tRNA processing</keyword>
<gene>
    <name evidence="10" type="ORF">SAMN02194393_02911</name>
</gene>
<organism evidence="10 11">
    <name type="scientific">Maledivibacter halophilus</name>
    <dbReference type="NCBI Taxonomy" id="36842"/>
    <lineage>
        <taxon>Bacteria</taxon>
        <taxon>Bacillati</taxon>
        <taxon>Bacillota</taxon>
        <taxon>Clostridia</taxon>
        <taxon>Peptostreptococcales</taxon>
        <taxon>Caminicellaceae</taxon>
        <taxon>Maledivibacter</taxon>
    </lineage>
</organism>
<dbReference type="RefSeq" id="WP_079492560.1">
    <property type="nucleotide sequence ID" value="NZ_FUZT01000007.1"/>
</dbReference>
<dbReference type="AlphaFoldDB" id="A0A1T5LIR6"/>
<evidence type="ECO:0000313" key="10">
    <source>
        <dbReference type="EMBL" id="SKC75872.1"/>
    </source>
</evidence>
<evidence type="ECO:0000256" key="5">
    <source>
        <dbReference type="ARBA" id="ARBA00022785"/>
    </source>
</evidence>
<dbReference type="PANTHER" id="PTHR30002">
    <property type="entry name" value="EPOXYQUEUOSINE REDUCTASE"/>
    <property type="match status" value="1"/>
</dbReference>
<evidence type="ECO:0000256" key="4">
    <source>
        <dbReference type="ARBA" id="ARBA00022723"/>
    </source>
</evidence>
<dbReference type="GO" id="GO:0052693">
    <property type="term" value="F:epoxyqueuosine reductase activity"/>
    <property type="evidence" value="ECO:0007669"/>
    <property type="project" value="TreeGrafter"/>
</dbReference>
<evidence type="ECO:0000256" key="8">
    <source>
        <dbReference type="ARBA" id="ARBA00023014"/>
    </source>
</evidence>
<dbReference type="EMBL" id="FUZT01000007">
    <property type="protein sequence ID" value="SKC75872.1"/>
    <property type="molecule type" value="Genomic_DNA"/>
</dbReference>
<reference evidence="10 11" key="1">
    <citation type="submission" date="2017-02" db="EMBL/GenBank/DDBJ databases">
        <authorList>
            <person name="Peterson S.W."/>
        </authorList>
    </citation>
    <scope>NUCLEOTIDE SEQUENCE [LARGE SCALE GENOMIC DNA]</scope>
    <source>
        <strain evidence="10 11">M1</strain>
    </source>
</reference>
<dbReference type="GO" id="GO:0008616">
    <property type="term" value="P:tRNA queuosine(34) biosynthetic process"/>
    <property type="evidence" value="ECO:0007669"/>
    <property type="project" value="UniProtKB-KW"/>
</dbReference>
<evidence type="ECO:0000256" key="2">
    <source>
        <dbReference type="ARBA" id="ARBA00022490"/>
    </source>
</evidence>
<dbReference type="Gene3D" id="3.30.70.20">
    <property type="match status" value="1"/>
</dbReference>
<keyword evidence="7" id="KW-0408">Iron</keyword>
<dbReference type="PROSITE" id="PS51379">
    <property type="entry name" value="4FE4S_FER_2"/>
    <property type="match status" value="1"/>
</dbReference>
<dbReference type="PANTHER" id="PTHR30002:SF4">
    <property type="entry name" value="EPOXYQUEUOSINE REDUCTASE"/>
    <property type="match status" value="1"/>
</dbReference>
<dbReference type="InterPro" id="IPR017900">
    <property type="entry name" value="4Fe4S_Fe_S_CS"/>
</dbReference>
<keyword evidence="4" id="KW-0479">Metal-binding</keyword>
<dbReference type="InterPro" id="IPR004453">
    <property type="entry name" value="QueG"/>
</dbReference>
<proteinExistence type="predicted"/>
<dbReference type="Pfam" id="PF13484">
    <property type="entry name" value="Fer4_16"/>
    <property type="match status" value="1"/>
</dbReference>
<dbReference type="OrthoDB" id="9784571at2"/>
<feature type="domain" description="4Fe-4S ferredoxin-type" evidence="9">
    <location>
        <begin position="179"/>
        <end position="207"/>
    </location>
</feature>
<dbReference type="InterPro" id="IPR011989">
    <property type="entry name" value="ARM-like"/>
</dbReference>
<evidence type="ECO:0000256" key="6">
    <source>
        <dbReference type="ARBA" id="ARBA00023002"/>
    </source>
</evidence>
<dbReference type="InterPro" id="IPR017896">
    <property type="entry name" value="4Fe4S_Fe-S-bd"/>
</dbReference>
<sequence length="378" mass="44064">MIFKEEIIKYSKEIGIDLIGFTESEIFHDLEAILRKREKKNLLSGFEEQNIDKRINPHLTLENSHTIIVIGMSYYVNEGDITSKDSNKPTGNVSKSSWGRDYHLVLKSKMKMLVEYIEKKTKDFQYEYFTDTGPLVDRYLAYKAGIGWYGKNNCIITKEYGSWIFIGYILSNLEININMEESKNEGCLNCNNCIKACPTGALMENQLYNPKLCISYLTQTKEDIDYKLREKMGKSLYGCDICQLVCPYNSNKTTTHKEFIPVGDNYKPNLLGLLKLSNKEFKKRFEKAALNWRGNKIIKRNALIALGNSGDKDMVKYLVEYLNSPSIMIKKYTAWAIIRLDRKKGKKILDKHLEKEKDIEMNEEIKKLYNYYLRNLHN</sequence>
<evidence type="ECO:0000259" key="9">
    <source>
        <dbReference type="PROSITE" id="PS51379"/>
    </source>
</evidence>
<keyword evidence="8" id="KW-0411">Iron-sulfur</keyword>
<keyword evidence="2" id="KW-0963">Cytoplasm</keyword>
<name>A0A1T5LIR6_9FIRM</name>
<evidence type="ECO:0000256" key="1">
    <source>
        <dbReference type="ARBA" id="ARBA00022485"/>
    </source>
</evidence>
<accession>A0A1T5LIR6</accession>